<evidence type="ECO:0000256" key="8">
    <source>
        <dbReference type="ARBA" id="ARBA00023141"/>
    </source>
</evidence>
<evidence type="ECO:0000256" key="6">
    <source>
        <dbReference type="ARBA" id="ARBA00023002"/>
    </source>
</evidence>
<comment type="similarity">
    <text evidence="2">Belongs to the prephenate/arogenate dehydrogenase family.</text>
</comment>
<proteinExistence type="inferred from homology"/>
<dbReference type="Pfam" id="PF20463">
    <property type="entry name" value="PDH_C"/>
    <property type="match status" value="1"/>
</dbReference>
<dbReference type="GO" id="GO:0070403">
    <property type="term" value="F:NAD+ binding"/>
    <property type="evidence" value="ECO:0007669"/>
    <property type="project" value="InterPro"/>
</dbReference>
<dbReference type="InterPro" id="IPR046826">
    <property type="entry name" value="PDH_N"/>
</dbReference>
<evidence type="ECO:0000313" key="12">
    <source>
        <dbReference type="Proteomes" id="UP000297475"/>
    </source>
</evidence>
<comment type="catalytic activity">
    <reaction evidence="9">
        <text>prephenate + NAD(+) = 3-(4-hydroxyphenyl)pyruvate + CO2 + NADH</text>
        <dbReference type="Rhea" id="RHEA:13869"/>
        <dbReference type="ChEBI" id="CHEBI:16526"/>
        <dbReference type="ChEBI" id="CHEBI:29934"/>
        <dbReference type="ChEBI" id="CHEBI:36242"/>
        <dbReference type="ChEBI" id="CHEBI:57540"/>
        <dbReference type="ChEBI" id="CHEBI:57945"/>
        <dbReference type="EC" id="1.3.1.12"/>
    </reaction>
</comment>
<evidence type="ECO:0000256" key="1">
    <source>
        <dbReference type="ARBA" id="ARBA00005067"/>
    </source>
</evidence>
<dbReference type="Gene3D" id="1.10.3660.10">
    <property type="entry name" value="6-phosphogluconate dehydrogenase C-terminal like domain"/>
    <property type="match status" value="1"/>
</dbReference>
<comment type="caution">
    <text evidence="11">The sequence shown here is derived from an EMBL/GenBank/DDBJ whole genome shotgun (WGS) entry which is preliminary data.</text>
</comment>
<organism evidence="11 12">
    <name type="scientific">Natronospirillum operosum</name>
    <dbReference type="NCBI Taxonomy" id="2759953"/>
    <lineage>
        <taxon>Bacteria</taxon>
        <taxon>Pseudomonadati</taxon>
        <taxon>Pseudomonadota</taxon>
        <taxon>Gammaproteobacteria</taxon>
        <taxon>Oceanospirillales</taxon>
        <taxon>Natronospirillaceae</taxon>
        <taxon>Natronospirillum</taxon>
    </lineage>
</organism>
<evidence type="ECO:0000256" key="9">
    <source>
        <dbReference type="ARBA" id="ARBA00049260"/>
    </source>
</evidence>
<dbReference type="PROSITE" id="PS51176">
    <property type="entry name" value="PDH_ADH"/>
    <property type="match status" value="1"/>
</dbReference>
<dbReference type="EC" id="1.3.1.12" evidence="3"/>
<dbReference type="GO" id="GO:0008977">
    <property type="term" value="F:prephenate dehydrogenase (NAD+) activity"/>
    <property type="evidence" value="ECO:0007669"/>
    <property type="project" value="UniProtKB-EC"/>
</dbReference>
<dbReference type="OrthoDB" id="9809920at2"/>
<evidence type="ECO:0000256" key="5">
    <source>
        <dbReference type="ARBA" id="ARBA00022605"/>
    </source>
</evidence>
<sequence length="300" mass="32520">MTQAEPQQINTLGIVGLGLIGASLASALRQRGVPLRVLGTDSHVESAQKALALGYIDEVVDALPELCSRVDVLVLATPVLTLPALMQQLAPTLHNGTTVLTDVGSVKGSVRQAALDVFGTLPAWLVPGHPIAGSEYSGVDAADPSLYDRHQVILTPEVDTDPQATAAVRWLWEQVGASVQLMTVDRHDEVLAATSHLPHLLAFALVDSLAQESEKYEIFHYAAGGFRDFTRIAASDPTMWHDIFLANDEATLDVLDRYMDHLQTVRQALAQRDGKTLSGVFSRAKHARDYFSRLLDERAG</sequence>
<keyword evidence="7" id="KW-0520">NAD</keyword>
<name>A0A4Z0WKP4_9GAMM</name>
<dbReference type="AlphaFoldDB" id="A0A4Z0WKP4"/>
<dbReference type="InterPro" id="IPR036291">
    <property type="entry name" value="NAD(P)-bd_dom_sf"/>
</dbReference>
<reference evidence="11 12" key="1">
    <citation type="submission" date="2019-04" db="EMBL/GenBank/DDBJ databases">
        <title>Natronospirillum operosus gen. nov., sp. nov., a haloalkaliphilic satellite isolated from decaying biomass of laboratory culture of cyanobacterium Geitlerinema sp. and proposal of Natronospirillaceae fam. nov. and Saccharospirillaceae fam. nov.</title>
        <authorList>
            <person name="Kevbrin V."/>
            <person name="Boltyanskaya Y."/>
            <person name="Koziaeva V."/>
            <person name="Grouzdev D.S."/>
            <person name="Park M."/>
            <person name="Cho J."/>
        </authorList>
    </citation>
    <scope>NUCLEOTIDE SEQUENCE [LARGE SCALE GENOMIC DNA]</scope>
    <source>
        <strain evidence="11 12">G-116</strain>
    </source>
</reference>
<keyword evidence="12" id="KW-1185">Reference proteome</keyword>
<evidence type="ECO:0000256" key="2">
    <source>
        <dbReference type="ARBA" id="ARBA00007964"/>
    </source>
</evidence>
<dbReference type="FunFam" id="1.10.3660.10:FF:000003">
    <property type="entry name" value="Prephenate dehydrogenase"/>
    <property type="match status" value="1"/>
</dbReference>
<dbReference type="GO" id="GO:0006571">
    <property type="term" value="P:tyrosine biosynthetic process"/>
    <property type="evidence" value="ECO:0007669"/>
    <property type="project" value="UniProtKB-KW"/>
</dbReference>
<dbReference type="InterPro" id="IPR003099">
    <property type="entry name" value="Prephen_DH"/>
</dbReference>
<keyword evidence="8" id="KW-0057">Aromatic amino acid biosynthesis</keyword>
<dbReference type="RefSeq" id="WP_135481765.1">
    <property type="nucleotide sequence ID" value="NZ_SRMF01000001.1"/>
</dbReference>
<evidence type="ECO:0000256" key="4">
    <source>
        <dbReference type="ARBA" id="ARBA00022498"/>
    </source>
</evidence>
<evidence type="ECO:0000259" key="10">
    <source>
        <dbReference type="PROSITE" id="PS51176"/>
    </source>
</evidence>
<gene>
    <name evidence="11" type="ORF">E4656_05200</name>
</gene>
<evidence type="ECO:0000256" key="3">
    <source>
        <dbReference type="ARBA" id="ARBA00012068"/>
    </source>
</evidence>
<feature type="domain" description="Prephenate/arogenate dehydrogenase" evidence="10">
    <location>
        <begin position="10"/>
        <end position="299"/>
    </location>
</feature>
<dbReference type="SUPFAM" id="SSF51735">
    <property type="entry name" value="NAD(P)-binding Rossmann-fold domains"/>
    <property type="match status" value="1"/>
</dbReference>
<dbReference type="SUPFAM" id="SSF48179">
    <property type="entry name" value="6-phosphogluconate dehydrogenase C-terminal domain-like"/>
    <property type="match status" value="1"/>
</dbReference>
<dbReference type="Gene3D" id="3.40.50.720">
    <property type="entry name" value="NAD(P)-binding Rossmann-like Domain"/>
    <property type="match status" value="1"/>
</dbReference>
<dbReference type="InterPro" id="IPR008927">
    <property type="entry name" value="6-PGluconate_DH-like_C_sf"/>
</dbReference>
<dbReference type="InterPro" id="IPR050812">
    <property type="entry name" value="Preph/Arog_dehydrog"/>
</dbReference>
<keyword evidence="4" id="KW-0827">Tyrosine biosynthesis</keyword>
<dbReference type="PANTHER" id="PTHR21363:SF0">
    <property type="entry name" value="PREPHENATE DEHYDROGENASE [NADP(+)]"/>
    <property type="match status" value="1"/>
</dbReference>
<dbReference type="PANTHER" id="PTHR21363">
    <property type="entry name" value="PREPHENATE DEHYDROGENASE"/>
    <property type="match status" value="1"/>
</dbReference>
<keyword evidence="6" id="KW-0560">Oxidoreductase</keyword>
<dbReference type="Proteomes" id="UP000297475">
    <property type="component" value="Unassembled WGS sequence"/>
</dbReference>
<dbReference type="EMBL" id="SRMF01000001">
    <property type="protein sequence ID" value="TGG95805.1"/>
    <property type="molecule type" value="Genomic_DNA"/>
</dbReference>
<accession>A0A4Z0WKP4</accession>
<dbReference type="Pfam" id="PF02153">
    <property type="entry name" value="PDH_N"/>
    <property type="match status" value="1"/>
</dbReference>
<dbReference type="InterPro" id="IPR046825">
    <property type="entry name" value="PDH_C"/>
</dbReference>
<dbReference type="GO" id="GO:0004665">
    <property type="term" value="F:prephenate dehydrogenase (NADP+) activity"/>
    <property type="evidence" value="ECO:0007669"/>
    <property type="project" value="InterPro"/>
</dbReference>
<evidence type="ECO:0000313" key="11">
    <source>
        <dbReference type="EMBL" id="TGG95805.1"/>
    </source>
</evidence>
<evidence type="ECO:0000256" key="7">
    <source>
        <dbReference type="ARBA" id="ARBA00023027"/>
    </source>
</evidence>
<protein>
    <recommendedName>
        <fullName evidence="3">prephenate dehydrogenase</fullName>
        <ecNumber evidence="3">1.3.1.12</ecNumber>
    </recommendedName>
</protein>
<keyword evidence="5" id="KW-0028">Amino-acid biosynthesis</keyword>
<dbReference type="FunFam" id="3.40.50.720:FF:000208">
    <property type="entry name" value="Prephenate dehydrogenase"/>
    <property type="match status" value="1"/>
</dbReference>
<comment type="pathway">
    <text evidence="1">Amino-acid biosynthesis; L-tyrosine biosynthesis; (4-hydroxyphenyl)pyruvate from prephenate (NAD(+) route): step 1/1.</text>
</comment>